<dbReference type="Proteomes" id="UP000789739">
    <property type="component" value="Unassembled WGS sequence"/>
</dbReference>
<gene>
    <name evidence="1" type="ORF">PBRASI_LOCUS11410</name>
</gene>
<dbReference type="AlphaFoldDB" id="A0A9N9ECN4"/>
<keyword evidence="2" id="KW-1185">Reference proteome</keyword>
<reference evidence="1" key="1">
    <citation type="submission" date="2021-06" db="EMBL/GenBank/DDBJ databases">
        <authorList>
            <person name="Kallberg Y."/>
            <person name="Tangrot J."/>
            <person name="Rosling A."/>
        </authorList>
    </citation>
    <scope>NUCLEOTIDE SEQUENCE</scope>
    <source>
        <strain evidence="1">BR232B</strain>
    </source>
</reference>
<sequence>MSSEDTDSENWNKLVEEVADLEADYEDFSPTDFRKKWTDEDKKNWTDENILTTLYGEISGVRARIQTSWTDTKWERRNM</sequence>
<evidence type="ECO:0000313" key="1">
    <source>
        <dbReference type="EMBL" id="CAG8673133.1"/>
    </source>
</evidence>
<feature type="non-terminal residue" evidence="1">
    <location>
        <position position="79"/>
    </location>
</feature>
<comment type="caution">
    <text evidence="1">The sequence shown here is derived from an EMBL/GenBank/DDBJ whole genome shotgun (WGS) entry which is preliminary data.</text>
</comment>
<dbReference type="EMBL" id="CAJVPI010005288">
    <property type="protein sequence ID" value="CAG8673133.1"/>
    <property type="molecule type" value="Genomic_DNA"/>
</dbReference>
<organism evidence="1 2">
    <name type="scientific">Paraglomus brasilianum</name>
    <dbReference type="NCBI Taxonomy" id="144538"/>
    <lineage>
        <taxon>Eukaryota</taxon>
        <taxon>Fungi</taxon>
        <taxon>Fungi incertae sedis</taxon>
        <taxon>Mucoromycota</taxon>
        <taxon>Glomeromycotina</taxon>
        <taxon>Glomeromycetes</taxon>
        <taxon>Paraglomerales</taxon>
        <taxon>Paraglomeraceae</taxon>
        <taxon>Paraglomus</taxon>
    </lineage>
</organism>
<protein>
    <submittedName>
        <fullName evidence="1">7622_t:CDS:1</fullName>
    </submittedName>
</protein>
<accession>A0A9N9ECN4</accession>
<proteinExistence type="predicted"/>
<name>A0A9N9ECN4_9GLOM</name>
<evidence type="ECO:0000313" key="2">
    <source>
        <dbReference type="Proteomes" id="UP000789739"/>
    </source>
</evidence>